<dbReference type="Pfam" id="PF02896">
    <property type="entry name" value="PEP-utilizers_C"/>
    <property type="match status" value="1"/>
</dbReference>
<feature type="binding site" evidence="14">
    <location>
        <position position="799"/>
    </location>
    <ligand>
        <name>substrate</name>
    </ligand>
</feature>
<reference evidence="19 20" key="1">
    <citation type="submission" date="2020-08" db="EMBL/GenBank/DDBJ databases">
        <title>Bridging the membrane lipid divide: bacteria of the FCB group superphylum have the potential to synthesize archaeal ether lipids.</title>
        <authorList>
            <person name="Villanueva L."/>
            <person name="Von Meijenfeldt F.A.B."/>
            <person name="Westbye A.B."/>
            <person name="Yadav S."/>
            <person name="Hopmans E.C."/>
            <person name="Dutilh B.E."/>
            <person name="Sinninghe Damste J.S."/>
        </authorList>
    </citation>
    <scope>NUCLEOTIDE SEQUENCE [LARGE SCALE GENOMIC DNA]</scope>
    <source>
        <strain evidence="19">NIOZ-UU30</strain>
    </source>
</reference>
<dbReference type="PANTHER" id="PTHR22931">
    <property type="entry name" value="PHOSPHOENOLPYRUVATE DIKINASE-RELATED"/>
    <property type="match status" value="1"/>
</dbReference>
<dbReference type="EC" id="2.7.9.1" evidence="4 12"/>
<dbReference type="Gene3D" id="1.10.189.10">
    <property type="entry name" value="Pyruvate Phosphate Dikinase, domain 2"/>
    <property type="match status" value="1"/>
</dbReference>
<dbReference type="InterPro" id="IPR015813">
    <property type="entry name" value="Pyrv/PenolPyrv_kinase-like_dom"/>
</dbReference>
<feature type="active site" description="Proton donor" evidence="13">
    <location>
        <position position="865"/>
    </location>
</feature>
<evidence type="ECO:0000256" key="14">
    <source>
        <dbReference type="PIRSR" id="PIRSR000853-2"/>
    </source>
</evidence>
<dbReference type="InterPro" id="IPR010121">
    <property type="entry name" value="Pyruvate_phosphate_dikinase"/>
</dbReference>
<keyword evidence="11 15" id="KW-0460">Magnesium</keyword>
<dbReference type="GO" id="GO:0016301">
    <property type="term" value="F:kinase activity"/>
    <property type="evidence" value="ECO:0007669"/>
    <property type="project" value="UniProtKB-UniRule"/>
</dbReference>
<protein>
    <recommendedName>
        <fullName evidence="5 12">Pyruvate, phosphate dikinase</fullName>
        <ecNumber evidence="4 12">2.7.9.1</ecNumber>
    </recommendedName>
</protein>
<feature type="binding site" evidence="14">
    <location>
        <position position="633"/>
    </location>
    <ligand>
        <name>substrate</name>
    </ligand>
</feature>
<dbReference type="GO" id="GO:0050242">
    <property type="term" value="F:pyruvate, phosphate dikinase activity"/>
    <property type="evidence" value="ECO:0007669"/>
    <property type="project" value="UniProtKB-UniRule"/>
</dbReference>
<feature type="binding site" evidence="14">
    <location>
        <position position="802"/>
    </location>
    <ligand>
        <name>substrate</name>
    </ligand>
</feature>
<evidence type="ECO:0000256" key="1">
    <source>
        <dbReference type="ARBA" id="ARBA00001946"/>
    </source>
</evidence>
<dbReference type="AlphaFoldDB" id="A0A8J6TMQ8"/>
<comment type="catalytic activity">
    <reaction evidence="12">
        <text>pyruvate + phosphate + ATP = phosphoenolpyruvate + AMP + diphosphate + H(+)</text>
        <dbReference type="Rhea" id="RHEA:10756"/>
        <dbReference type="ChEBI" id="CHEBI:15361"/>
        <dbReference type="ChEBI" id="CHEBI:15378"/>
        <dbReference type="ChEBI" id="CHEBI:30616"/>
        <dbReference type="ChEBI" id="CHEBI:33019"/>
        <dbReference type="ChEBI" id="CHEBI:43474"/>
        <dbReference type="ChEBI" id="CHEBI:58702"/>
        <dbReference type="ChEBI" id="CHEBI:456215"/>
        <dbReference type="EC" id="2.7.9.1"/>
    </reaction>
</comment>
<feature type="domain" description="PEP-utilising enzyme mobile" evidence="16">
    <location>
        <begin position="437"/>
        <end position="518"/>
    </location>
</feature>
<evidence type="ECO:0000259" key="17">
    <source>
        <dbReference type="Pfam" id="PF01326"/>
    </source>
</evidence>
<evidence type="ECO:0000256" key="7">
    <source>
        <dbReference type="ARBA" id="ARBA00022723"/>
    </source>
</evidence>
<feature type="domain" description="Pyruvate phosphate dikinase AMP/ATP-binding" evidence="17">
    <location>
        <begin position="315"/>
        <end position="366"/>
    </location>
</feature>
<feature type="domain" description="Pyruvate phosphate dikinase AMP/ATP-binding" evidence="17">
    <location>
        <begin position="30"/>
        <end position="64"/>
    </location>
</feature>
<dbReference type="SUPFAM" id="SSF52009">
    <property type="entry name" value="Phosphohistidine domain"/>
    <property type="match status" value="1"/>
</dbReference>
<name>A0A8J6TMQ8_9BACT</name>
<keyword evidence="8" id="KW-0547">Nucleotide-binding</keyword>
<evidence type="ECO:0000256" key="11">
    <source>
        <dbReference type="ARBA" id="ARBA00022842"/>
    </source>
</evidence>
<dbReference type="SUPFAM" id="SSF56059">
    <property type="entry name" value="Glutathione synthetase ATP-binding domain-like"/>
    <property type="match status" value="1"/>
</dbReference>
<comment type="similarity">
    <text evidence="3 12">Belongs to the PEP-utilizing enzyme family.</text>
</comment>
<evidence type="ECO:0000313" key="20">
    <source>
        <dbReference type="Proteomes" id="UP000603434"/>
    </source>
</evidence>
<feature type="binding site" evidence="14">
    <location>
        <position position="801"/>
    </location>
    <ligand>
        <name>substrate</name>
    </ligand>
</feature>
<feature type="binding site" evidence="14">
    <location>
        <position position="577"/>
    </location>
    <ligand>
        <name>substrate</name>
    </ligand>
</feature>
<dbReference type="Gene3D" id="1.20.80.30">
    <property type="match status" value="1"/>
</dbReference>
<dbReference type="GO" id="GO:0046872">
    <property type="term" value="F:metal ion binding"/>
    <property type="evidence" value="ECO:0007669"/>
    <property type="project" value="UniProtKB-UniRule"/>
</dbReference>
<evidence type="ECO:0000256" key="9">
    <source>
        <dbReference type="ARBA" id="ARBA00022777"/>
    </source>
</evidence>
<keyword evidence="9" id="KW-0418">Kinase</keyword>
<evidence type="ECO:0000259" key="16">
    <source>
        <dbReference type="Pfam" id="PF00391"/>
    </source>
</evidence>
<evidence type="ECO:0000256" key="10">
    <source>
        <dbReference type="ARBA" id="ARBA00022840"/>
    </source>
</evidence>
<feature type="domain" description="PEP-utilising enzyme C-terminal" evidence="18">
    <location>
        <begin position="540"/>
        <end position="903"/>
    </location>
</feature>
<comment type="caution">
    <text evidence="19">The sequence shown here is derived from an EMBL/GenBank/DDBJ whole genome shotgun (WGS) entry which is preliminary data.</text>
</comment>
<feature type="active site" description="Tele-phosphohistidine intermediate" evidence="13">
    <location>
        <position position="470"/>
    </location>
</feature>
<dbReference type="InterPro" id="IPR002192">
    <property type="entry name" value="PPDK_AMP/ATP-bd"/>
</dbReference>
<evidence type="ECO:0000256" key="13">
    <source>
        <dbReference type="PIRSR" id="PIRSR000853-1"/>
    </source>
</evidence>
<evidence type="ECO:0000256" key="12">
    <source>
        <dbReference type="PIRNR" id="PIRNR000853"/>
    </source>
</evidence>
<comment type="function">
    <text evidence="2">Catalyzes the reversible phosphorylation of pyruvate and phosphate.</text>
</comment>
<dbReference type="InterPro" id="IPR018274">
    <property type="entry name" value="PEP_util_AS"/>
</dbReference>
<sequence length="915" mass="101917">MAKKWVYLFDEVEQAEEYVGGKWENVRGFLGGKGANLAEMVRIGVPVPPGYTVTTEACNAYLAAGEKFPEGLNEQILEALITVEKKTGKKFGDPKNPLLVSCRSGAKFSMPGMMDTVLNIGLNDKTVKGMIKLTGDERFVYDLYRRLVQMFGKVVMGVSDEAFEHVITDARAKAGVATDTELTAEDWKAVTQKFMAIFKKHTGRDFPTDPYEQMNLATEAVFKSWNGKRAVDYRNAAGISHNLGTAVNIQTMVFGNLGNDSATGVAMTRNATTGENRIEGDYLTNAQGEDVVAGIRLTDDIHKLKKEMPAAYGEFEQTCRMLEKHYREMQDVEFTIEKNKLWMLQTRDGKRTAQAAVRIAVDMAEEGLITREEAVMRVTPGQVDFFLHPQFDIEAVKAAKAAGDMLARGLNVSPGAAFGVIALDADLAEKWAKEQGKEVIMVRPETRPDDVHGMLAAQGILTSRGGRTSHAALVARQFGKPAVVGVSALEIDLARRRISVNDRIIKEGEWISIDGTVGELYAGKLPTMVPEFEDPWLMKLLSWADGFRRLGVWANADYPADAKRARNYGAEGIGLCRTEHMFFEAERMPFVQKMIMTNRPYERQDALEHLLPFQREDFIGLFRAMHGLPVIIRLLDPPLHEFLPNHVDLMRELADLKIRLKGAATLQEIDNLLDQIKTKENILQRVQQLHETNPMLGLRGVRLGIHIPELTKMQVRAIFEAACIVAKEGVDVHPEVMIPLTCHVNELKVQQKALEAEARKVMEEQGIEPNYKFGTMIEIPRAALTCDQIAEYAQFISFGTNDLTQTCFGISRDDAEASFLIEYMEKEILTENPFAVIDRDGVGLLMEMAVKKGRSVRPDMECGICGEHGGDPQSIQICHELGLTYVSCSPFRVPVARLAAAQAALRDKKITARED</sequence>
<feature type="binding site" evidence="15">
    <location>
        <position position="778"/>
    </location>
    <ligand>
        <name>Mg(2+)</name>
        <dbReference type="ChEBI" id="CHEBI:18420"/>
    </ligand>
</feature>
<keyword evidence="7 15" id="KW-0479">Metal-binding</keyword>
<dbReference type="PROSITE" id="PS00370">
    <property type="entry name" value="PEP_ENZYMES_PHOS_SITE"/>
    <property type="match status" value="1"/>
</dbReference>
<evidence type="ECO:0000256" key="3">
    <source>
        <dbReference type="ARBA" id="ARBA00007837"/>
    </source>
</evidence>
<feature type="binding site" evidence="14">
    <location>
        <position position="778"/>
    </location>
    <ligand>
        <name>substrate</name>
    </ligand>
</feature>
<dbReference type="NCBIfam" id="NF004531">
    <property type="entry name" value="PRK05878.1"/>
    <property type="match status" value="1"/>
</dbReference>
<accession>A0A8J6TMQ8</accession>
<dbReference type="SUPFAM" id="SSF51621">
    <property type="entry name" value="Phosphoenolpyruvate/pyruvate domain"/>
    <property type="match status" value="1"/>
</dbReference>
<dbReference type="Gene3D" id="3.50.30.10">
    <property type="entry name" value="Phosphohistidine domain"/>
    <property type="match status" value="1"/>
</dbReference>
<comment type="cofactor">
    <cofactor evidence="1 12 15">
        <name>Mg(2+)</name>
        <dbReference type="ChEBI" id="CHEBI:18420"/>
    </cofactor>
</comment>
<keyword evidence="6 19" id="KW-0808">Transferase</keyword>
<evidence type="ECO:0000256" key="15">
    <source>
        <dbReference type="PIRSR" id="PIRSR000853-3"/>
    </source>
</evidence>
<evidence type="ECO:0000259" key="18">
    <source>
        <dbReference type="Pfam" id="PF02896"/>
    </source>
</evidence>
<evidence type="ECO:0000256" key="8">
    <source>
        <dbReference type="ARBA" id="ARBA00022741"/>
    </source>
</evidence>
<dbReference type="PIRSF" id="PIRSF000853">
    <property type="entry name" value="PPDK"/>
    <property type="match status" value="1"/>
</dbReference>
<evidence type="ECO:0000256" key="5">
    <source>
        <dbReference type="ARBA" id="ARBA00020138"/>
    </source>
</evidence>
<dbReference type="InterPro" id="IPR000121">
    <property type="entry name" value="PEP_util_C"/>
</dbReference>
<dbReference type="GO" id="GO:0005524">
    <property type="term" value="F:ATP binding"/>
    <property type="evidence" value="ECO:0007669"/>
    <property type="project" value="UniProtKB-UniRule"/>
</dbReference>
<dbReference type="Gene3D" id="3.30.1490.20">
    <property type="entry name" value="ATP-grasp fold, A domain"/>
    <property type="match status" value="1"/>
</dbReference>
<keyword evidence="19" id="KW-0670">Pyruvate</keyword>
<dbReference type="Proteomes" id="UP000603434">
    <property type="component" value="Unassembled WGS sequence"/>
</dbReference>
<feature type="domain" description="Pyruvate phosphate dikinase AMP/ATP-binding" evidence="17">
    <location>
        <begin position="67"/>
        <end position="308"/>
    </location>
</feature>
<dbReference type="Gene3D" id="3.20.20.60">
    <property type="entry name" value="Phosphoenolpyruvate-binding domains"/>
    <property type="match status" value="1"/>
</dbReference>
<dbReference type="Gene3D" id="3.30.470.20">
    <property type="entry name" value="ATP-grasp fold, B domain"/>
    <property type="match status" value="1"/>
</dbReference>
<dbReference type="EMBL" id="JACNJH010000177">
    <property type="protein sequence ID" value="MBC8362229.1"/>
    <property type="molecule type" value="Genomic_DNA"/>
</dbReference>
<dbReference type="NCBIfam" id="TIGR01828">
    <property type="entry name" value="pyru_phos_dikin"/>
    <property type="match status" value="1"/>
</dbReference>
<organism evidence="19 20">
    <name type="scientific">Candidatus Desulfatibia profunda</name>
    <dbReference type="NCBI Taxonomy" id="2841695"/>
    <lineage>
        <taxon>Bacteria</taxon>
        <taxon>Pseudomonadati</taxon>
        <taxon>Thermodesulfobacteriota</taxon>
        <taxon>Desulfobacteria</taxon>
        <taxon>Desulfobacterales</taxon>
        <taxon>Desulfobacterales incertae sedis</taxon>
        <taxon>Candidatus Desulfatibia</taxon>
    </lineage>
</organism>
<dbReference type="InterPro" id="IPR013815">
    <property type="entry name" value="ATP_grasp_subdomain_1"/>
</dbReference>
<dbReference type="Pfam" id="PF00391">
    <property type="entry name" value="PEP-utilizers"/>
    <property type="match status" value="1"/>
</dbReference>
<evidence type="ECO:0000256" key="6">
    <source>
        <dbReference type="ARBA" id="ARBA00022679"/>
    </source>
</evidence>
<dbReference type="InterPro" id="IPR036637">
    <property type="entry name" value="Phosphohistidine_dom_sf"/>
</dbReference>
<feature type="binding site" evidence="14">
    <location>
        <position position="800"/>
    </location>
    <ligand>
        <name>substrate</name>
    </ligand>
</feature>
<feature type="binding site" evidence="15">
    <location>
        <position position="802"/>
    </location>
    <ligand>
        <name>Mg(2+)</name>
        <dbReference type="ChEBI" id="CHEBI:18420"/>
    </ligand>
</feature>
<evidence type="ECO:0000313" key="19">
    <source>
        <dbReference type="EMBL" id="MBC8362229.1"/>
    </source>
</evidence>
<evidence type="ECO:0000256" key="4">
    <source>
        <dbReference type="ARBA" id="ARBA00011994"/>
    </source>
</evidence>
<dbReference type="Pfam" id="PF01326">
    <property type="entry name" value="PPDK_N"/>
    <property type="match status" value="3"/>
</dbReference>
<gene>
    <name evidence="19" type="ORF">H8E23_12620</name>
</gene>
<evidence type="ECO:0000256" key="2">
    <source>
        <dbReference type="ARBA" id="ARBA00003144"/>
    </source>
</evidence>
<keyword evidence="10" id="KW-0067">ATP-binding</keyword>
<dbReference type="InterPro" id="IPR040442">
    <property type="entry name" value="Pyrv_kinase-like_dom_sf"/>
</dbReference>
<dbReference type="PANTHER" id="PTHR22931:SF9">
    <property type="entry name" value="PYRUVATE, PHOSPHATE DIKINASE 1, CHLOROPLASTIC"/>
    <property type="match status" value="1"/>
</dbReference>
<proteinExistence type="inferred from homology"/>
<dbReference type="InterPro" id="IPR008279">
    <property type="entry name" value="PEP-util_enz_mobile_dom"/>
</dbReference>